<feature type="transmembrane region" description="Helical" evidence="9">
    <location>
        <begin position="278"/>
        <end position="300"/>
    </location>
</feature>
<feature type="transmembrane region" description="Helical" evidence="9">
    <location>
        <begin position="330"/>
        <end position="350"/>
    </location>
</feature>
<feature type="transmembrane region" description="Helical" evidence="9">
    <location>
        <begin position="356"/>
        <end position="376"/>
    </location>
</feature>
<evidence type="ECO:0000256" key="8">
    <source>
        <dbReference type="SAM" id="MobiDB-lite"/>
    </source>
</evidence>
<evidence type="ECO:0000256" key="9">
    <source>
        <dbReference type="SAM" id="Phobius"/>
    </source>
</evidence>
<accession>A0A1C4VA54</accession>
<keyword evidence="12" id="KW-1185">Reference proteome</keyword>
<evidence type="ECO:0000256" key="4">
    <source>
        <dbReference type="ARBA" id="ARBA00022679"/>
    </source>
</evidence>
<sequence>MVDDRDRTMFIPRVRAADPPAEIRPTDGWDEGAASDPDGPGERAGQSLGRLAWIAPTLLMAVLGLVRVTWPALWGDELATWGMSRASWSDLWAVVQNFDAAIGPYYAFMHVVTGLLGDSEVALRLPSMLAMAGAAGLVGALGTRLASPRVGLTAGLIFAVLPNTSRYAQEARPYAIALFAAVLATWLLVRAIDRPGAARWVAYAGAVVLLGLSQFVALLLLAGHALVILLMRPRAWWAWLFAALVGALPVLPVVYLARSQRVQVSWVPEATLQRVADLPGGLTGQALLGGVILALALVGMSLRRPAVVYTAWAFVPVLGLYVVSQFTPLWLPRYLLFVLPAFALLAATALSRAPVLRGLAVVVVVALVGLPAQLNLRDTDGHTQASRDLGALLVKEGRADDVAVYGGNVGGDQRIARDAVARYTPTRNRPKDVLLAQAPRTGGSFTAQECAEVATCLGTPQRVWVVRTGRLDDPLRGLGDSKEPLLRGQYDVERVFRPTGYTVALLLRRPATVEQPTVR</sequence>
<dbReference type="RefSeq" id="WP_088980651.1">
    <property type="nucleotide sequence ID" value="NZ_LT607413.1"/>
</dbReference>
<feature type="transmembrane region" description="Helical" evidence="9">
    <location>
        <begin position="93"/>
        <end position="116"/>
    </location>
</feature>
<organism evidence="11 12">
    <name type="scientific">Micromonospora echinospora</name>
    <name type="common">Micromonospora purpurea</name>
    <dbReference type="NCBI Taxonomy" id="1877"/>
    <lineage>
        <taxon>Bacteria</taxon>
        <taxon>Bacillati</taxon>
        <taxon>Actinomycetota</taxon>
        <taxon>Actinomycetes</taxon>
        <taxon>Micromonosporales</taxon>
        <taxon>Micromonosporaceae</taxon>
        <taxon>Micromonospora</taxon>
    </lineage>
</organism>
<keyword evidence="2" id="KW-1003">Cell membrane</keyword>
<feature type="transmembrane region" description="Helical" evidence="9">
    <location>
        <begin position="306"/>
        <end position="323"/>
    </location>
</feature>
<keyword evidence="4 11" id="KW-0808">Transferase</keyword>
<feature type="transmembrane region" description="Helical" evidence="9">
    <location>
        <begin position="128"/>
        <end position="146"/>
    </location>
</feature>
<evidence type="ECO:0000256" key="3">
    <source>
        <dbReference type="ARBA" id="ARBA00022676"/>
    </source>
</evidence>
<feature type="region of interest" description="Disordered" evidence="8">
    <location>
        <begin position="19"/>
        <end position="44"/>
    </location>
</feature>
<dbReference type="InterPro" id="IPR038731">
    <property type="entry name" value="RgtA/B/C-like"/>
</dbReference>
<feature type="transmembrane region" description="Helical" evidence="9">
    <location>
        <begin position="201"/>
        <end position="230"/>
    </location>
</feature>
<proteinExistence type="predicted"/>
<comment type="subcellular location">
    <subcellularLocation>
        <location evidence="1">Cell membrane</location>
        <topology evidence="1">Multi-pass membrane protein</topology>
    </subcellularLocation>
</comment>
<dbReference type="InterPro" id="IPR050297">
    <property type="entry name" value="LipidA_mod_glycosyltrf_83"/>
</dbReference>
<evidence type="ECO:0000256" key="6">
    <source>
        <dbReference type="ARBA" id="ARBA00022989"/>
    </source>
</evidence>
<dbReference type="FunCoup" id="A0A1C4VA54">
    <property type="interactions" value="8"/>
</dbReference>
<gene>
    <name evidence="11" type="ORF">GA0070618_1087</name>
</gene>
<evidence type="ECO:0000256" key="1">
    <source>
        <dbReference type="ARBA" id="ARBA00004651"/>
    </source>
</evidence>
<evidence type="ECO:0000256" key="2">
    <source>
        <dbReference type="ARBA" id="ARBA00022475"/>
    </source>
</evidence>
<evidence type="ECO:0000313" key="11">
    <source>
        <dbReference type="EMBL" id="SCE80923.1"/>
    </source>
</evidence>
<dbReference type="GO" id="GO:0005886">
    <property type="term" value="C:plasma membrane"/>
    <property type="evidence" value="ECO:0007669"/>
    <property type="project" value="UniProtKB-SubCell"/>
</dbReference>
<keyword evidence="7 9" id="KW-0472">Membrane</keyword>
<name>A0A1C4VA54_MICEC</name>
<evidence type="ECO:0000259" key="10">
    <source>
        <dbReference type="Pfam" id="PF13231"/>
    </source>
</evidence>
<dbReference type="GO" id="GO:0009103">
    <property type="term" value="P:lipopolysaccharide biosynthetic process"/>
    <property type="evidence" value="ECO:0007669"/>
    <property type="project" value="UniProtKB-ARBA"/>
</dbReference>
<dbReference type="AlphaFoldDB" id="A0A1C4VA54"/>
<dbReference type="GO" id="GO:0016763">
    <property type="term" value="F:pentosyltransferase activity"/>
    <property type="evidence" value="ECO:0007669"/>
    <property type="project" value="TreeGrafter"/>
</dbReference>
<evidence type="ECO:0000313" key="12">
    <source>
        <dbReference type="Proteomes" id="UP000198253"/>
    </source>
</evidence>
<dbReference type="Pfam" id="PF13231">
    <property type="entry name" value="PMT_2"/>
    <property type="match status" value="1"/>
</dbReference>
<dbReference type="Proteomes" id="UP000198253">
    <property type="component" value="Chromosome I"/>
</dbReference>
<dbReference type="PANTHER" id="PTHR33908">
    <property type="entry name" value="MANNOSYLTRANSFERASE YKCB-RELATED"/>
    <property type="match status" value="1"/>
</dbReference>
<evidence type="ECO:0000256" key="7">
    <source>
        <dbReference type="ARBA" id="ARBA00023136"/>
    </source>
</evidence>
<protein>
    <submittedName>
        <fullName evidence="11">Mannosyltransferase</fullName>
    </submittedName>
</protein>
<feature type="domain" description="Glycosyltransferase RgtA/B/C/D-like" evidence="10">
    <location>
        <begin position="107"/>
        <end position="255"/>
    </location>
</feature>
<feature type="transmembrane region" description="Helical" evidence="9">
    <location>
        <begin position="171"/>
        <end position="189"/>
    </location>
</feature>
<reference evidence="12" key="1">
    <citation type="submission" date="2016-06" db="EMBL/GenBank/DDBJ databases">
        <authorList>
            <person name="Varghese N."/>
            <person name="Submissions Spin"/>
        </authorList>
    </citation>
    <scope>NUCLEOTIDE SEQUENCE [LARGE SCALE GENOMIC DNA]</scope>
    <source>
        <strain evidence="12">DSM 43816</strain>
    </source>
</reference>
<keyword evidence="5 9" id="KW-0812">Transmembrane</keyword>
<dbReference type="EMBL" id="LT607413">
    <property type="protein sequence ID" value="SCE80923.1"/>
    <property type="molecule type" value="Genomic_DNA"/>
</dbReference>
<dbReference type="InParanoid" id="A0A1C4VA54"/>
<dbReference type="PANTHER" id="PTHR33908:SF11">
    <property type="entry name" value="MEMBRANE PROTEIN"/>
    <property type="match status" value="1"/>
</dbReference>
<evidence type="ECO:0000256" key="5">
    <source>
        <dbReference type="ARBA" id="ARBA00022692"/>
    </source>
</evidence>
<feature type="transmembrane region" description="Helical" evidence="9">
    <location>
        <begin position="236"/>
        <end position="257"/>
    </location>
</feature>
<keyword evidence="3 11" id="KW-0328">Glycosyltransferase</keyword>
<keyword evidence="6 9" id="KW-1133">Transmembrane helix</keyword>
<feature type="transmembrane region" description="Helical" evidence="9">
    <location>
        <begin position="51"/>
        <end position="73"/>
    </location>
</feature>